<dbReference type="Proteomes" id="UP000625804">
    <property type="component" value="Unassembled WGS sequence"/>
</dbReference>
<gene>
    <name evidence="1" type="ORF">HR057_00185</name>
</gene>
<reference evidence="1" key="1">
    <citation type="submission" date="2020-06" db="EMBL/GenBank/DDBJ databases">
        <title>A novel thermopfilic bacterium from Erzurum, Turkey.</title>
        <authorList>
            <person name="Adiguzel A."/>
            <person name="Ay H."/>
            <person name="Baltaci M.O."/>
        </authorList>
    </citation>
    <scope>NUCLEOTIDE SEQUENCE</scope>
    <source>
        <strain evidence="1">P2</strain>
    </source>
</reference>
<dbReference type="EMBL" id="JABTTE010000001">
    <property type="protein sequence ID" value="NSL50178.1"/>
    <property type="molecule type" value="Genomic_DNA"/>
</dbReference>
<keyword evidence="2" id="KW-1185">Reference proteome</keyword>
<organism evidence="1 2">
    <name type="scientific">Calidifontibacillus erzurumensis</name>
    <dbReference type="NCBI Taxonomy" id="2741433"/>
    <lineage>
        <taxon>Bacteria</taxon>
        <taxon>Bacillati</taxon>
        <taxon>Bacillota</taxon>
        <taxon>Bacilli</taxon>
        <taxon>Bacillales</taxon>
        <taxon>Bacillaceae</taxon>
        <taxon>Calidifontibacillus/Schinkia group</taxon>
        <taxon>Calidifontibacillus</taxon>
    </lineage>
</organism>
<evidence type="ECO:0000313" key="1">
    <source>
        <dbReference type="EMBL" id="NSL50178.1"/>
    </source>
</evidence>
<evidence type="ECO:0000313" key="2">
    <source>
        <dbReference type="Proteomes" id="UP000625804"/>
    </source>
</evidence>
<comment type="caution">
    <text evidence="1">The sequence shown here is derived from an EMBL/GenBank/DDBJ whole genome shotgun (WGS) entry which is preliminary data.</text>
</comment>
<proteinExistence type="predicted"/>
<protein>
    <submittedName>
        <fullName evidence="1">RNA polymerase subunit sigma-70</fullName>
    </submittedName>
</protein>
<name>A0A8J8GCZ0_9BACI</name>
<dbReference type="AlphaFoldDB" id="A0A8J8GCZ0"/>
<accession>A0A8J8GCZ0</accession>
<sequence length="57" mass="6644">MRHSAKGEITTNPVNQLFGIDFHDLIQQENTSAYMEIQEFGVSLQTVKNFKKKMERN</sequence>